<proteinExistence type="predicted"/>
<dbReference type="Gene3D" id="3.30.70.1290">
    <property type="entry name" value="Transposase IS200-like"/>
    <property type="match status" value="1"/>
</dbReference>
<name>A0ABT1UAE5_9GAMM</name>
<evidence type="ECO:0000313" key="2">
    <source>
        <dbReference type="EMBL" id="MCQ8130831.1"/>
    </source>
</evidence>
<dbReference type="InterPro" id="IPR052715">
    <property type="entry name" value="RAYT_transposase"/>
</dbReference>
<dbReference type="Proteomes" id="UP001524586">
    <property type="component" value="Unassembled WGS sequence"/>
</dbReference>
<dbReference type="SUPFAM" id="SSF143422">
    <property type="entry name" value="Transposase IS200-like"/>
    <property type="match status" value="1"/>
</dbReference>
<gene>
    <name evidence="2" type="ORF">NP596_20420</name>
</gene>
<reference evidence="2 3" key="1">
    <citation type="submission" date="2022-07" db="EMBL/GenBank/DDBJ databases">
        <title>Methylomonas rivi sp. nov., Methylomonas rosea sp. nov., Methylomonas aureus sp. nov. and Methylomonas subterranea sp. nov., four novel methanotrophs isolated from a freshwater creek and the deep terrestrial subsurface.</title>
        <authorList>
            <person name="Abin C."/>
            <person name="Sankaranarayanan K."/>
            <person name="Garner C."/>
            <person name="Sindelar R."/>
            <person name="Kotary K."/>
            <person name="Garner R."/>
            <person name="Barclay S."/>
            <person name="Lawson P."/>
            <person name="Krumholz L."/>
        </authorList>
    </citation>
    <scope>NUCLEOTIDE SEQUENCE [LARGE SCALE GENOMIC DNA]</scope>
    <source>
        <strain evidence="2 3">WSC-6</strain>
    </source>
</reference>
<dbReference type="NCBIfam" id="NF047646">
    <property type="entry name" value="REP_Tyr_transpos"/>
    <property type="match status" value="1"/>
</dbReference>
<comment type="caution">
    <text evidence="2">The sequence shown here is derived from an EMBL/GenBank/DDBJ whole genome shotgun (WGS) entry which is preliminary data.</text>
</comment>
<dbReference type="SMART" id="SM01321">
    <property type="entry name" value="Y1_Tnp"/>
    <property type="match status" value="1"/>
</dbReference>
<dbReference type="Pfam" id="PF01797">
    <property type="entry name" value="Y1_Tnp"/>
    <property type="match status" value="1"/>
</dbReference>
<protein>
    <submittedName>
        <fullName evidence="2">Transposase</fullName>
    </submittedName>
</protein>
<dbReference type="InterPro" id="IPR002686">
    <property type="entry name" value="Transposase_17"/>
</dbReference>
<keyword evidence="3" id="KW-1185">Reference proteome</keyword>
<evidence type="ECO:0000313" key="3">
    <source>
        <dbReference type="Proteomes" id="UP001524586"/>
    </source>
</evidence>
<accession>A0ABT1UAE5</accession>
<evidence type="ECO:0000259" key="1">
    <source>
        <dbReference type="SMART" id="SM01321"/>
    </source>
</evidence>
<dbReference type="InterPro" id="IPR036515">
    <property type="entry name" value="Transposase_17_sf"/>
</dbReference>
<sequence>MPNYRRNFVAGGCYFFTVNLLERQRTLLTDHIDLLRDAVRRVKRLYPFHIDAWVVLPDHMHMVLTLPPDTDDFPVRLRLMKLLFAKGLPRTERLSATRRKRRERGVWQRRYWEHTVIDELDYVRHIDYVHVNPLKHGYVERVRDWPYSTFHRYVLNEILPLDWCGDIGELPTVNDERWR</sequence>
<organism evidence="2 3">
    <name type="scientific">Methylomonas rivi</name>
    <dbReference type="NCBI Taxonomy" id="2952226"/>
    <lineage>
        <taxon>Bacteria</taxon>
        <taxon>Pseudomonadati</taxon>
        <taxon>Pseudomonadota</taxon>
        <taxon>Gammaproteobacteria</taxon>
        <taxon>Methylococcales</taxon>
        <taxon>Methylococcaceae</taxon>
        <taxon>Methylomonas</taxon>
    </lineage>
</organism>
<dbReference type="RefSeq" id="WP_256617232.1">
    <property type="nucleotide sequence ID" value="NZ_JANIBK010000237.1"/>
</dbReference>
<dbReference type="PANTHER" id="PTHR36966:SF1">
    <property type="entry name" value="REP-ASSOCIATED TYROSINE TRANSPOSASE"/>
    <property type="match status" value="1"/>
</dbReference>
<feature type="domain" description="Transposase IS200-like" evidence="1">
    <location>
        <begin position="9"/>
        <end position="132"/>
    </location>
</feature>
<dbReference type="EMBL" id="JANIBK010000237">
    <property type="protein sequence ID" value="MCQ8130831.1"/>
    <property type="molecule type" value="Genomic_DNA"/>
</dbReference>
<dbReference type="PANTHER" id="PTHR36966">
    <property type="entry name" value="REP-ASSOCIATED TYROSINE TRANSPOSASE"/>
    <property type="match status" value="1"/>
</dbReference>